<dbReference type="RefSeq" id="WP_184094418.1">
    <property type="nucleotide sequence ID" value="NZ_AP023367.1"/>
</dbReference>
<dbReference type="PANTHER" id="PTHR43741:SF3">
    <property type="entry name" value="NADPH-DEPENDENT FMN REDUCTASE-LIKE DOMAIN-CONTAINING PROTEIN"/>
    <property type="match status" value="1"/>
</dbReference>
<evidence type="ECO:0000313" key="2">
    <source>
        <dbReference type="Proteomes" id="UP000515561"/>
    </source>
</evidence>
<dbReference type="Gene3D" id="3.40.50.360">
    <property type="match status" value="1"/>
</dbReference>
<protein>
    <submittedName>
        <fullName evidence="1">Uncharacterized protein</fullName>
    </submittedName>
</protein>
<dbReference type="PANTHER" id="PTHR43741">
    <property type="entry name" value="FMN-DEPENDENT NADH-AZOREDUCTASE 1"/>
    <property type="match status" value="1"/>
</dbReference>
<dbReference type="AlphaFoldDB" id="A0A6S6QTW9"/>
<dbReference type="KEGG" id="acel:acsn021_16430"/>
<gene>
    <name evidence="1" type="ORF">acsn021_16430</name>
</gene>
<dbReference type="EMBL" id="AP023367">
    <property type="protein sequence ID" value="BCJ94074.1"/>
    <property type="molecule type" value="Genomic_DNA"/>
</dbReference>
<keyword evidence="2" id="KW-1185">Reference proteome</keyword>
<name>A0A6S6QTW9_9FIRM</name>
<proteinExistence type="predicted"/>
<accession>A0A6S6QTW9</accession>
<reference evidence="1 2" key="1">
    <citation type="journal article" date="2016" name="Int. J. Syst. Evol. Microbiol.">
        <title>Descriptions of Anaerotaenia torta gen. nov., sp. nov. and Anaerocolumna cellulosilytica gen. nov., sp. nov. isolated from a methanogenic reactor of cattle waste.</title>
        <authorList>
            <person name="Uek A."/>
            <person name="Ohtaki Y."/>
            <person name="Kaku N."/>
            <person name="Ueki K."/>
        </authorList>
    </citation>
    <scope>NUCLEOTIDE SEQUENCE [LARGE SCALE GENOMIC DNA]</scope>
    <source>
        <strain evidence="1 2">SN021</strain>
    </source>
</reference>
<organism evidence="1 2">
    <name type="scientific">Anaerocolumna cellulosilytica</name>
    <dbReference type="NCBI Taxonomy" id="433286"/>
    <lineage>
        <taxon>Bacteria</taxon>
        <taxon>Bacillati</taxon>
        <taxon>Bacillota</taxon>
        <taxon>Clostridia</taxon>
        <taxon>Lachnospirales</taxon>
        <taxon>Lachnospiraceae</taxon>
        <taxon>Anaerocolumna</taxon>
    </lineage>
</organism>
<dbReference type="InterPro" id="IPR050104">
    <property type="entry name" value="FMN-dep_NADH:Q_OxRdtase_AzoR1"/>
</dbReference>
<sequence length="164" mass="18842">MRMIIHDLDGTVLNKISKSAGEDIVITDDGSLHPCIGCFGCWIKTPAVCVIRDKYQNMGELISKCEEVIIISKCCYGGYSPVVKNVLDRSISYIHPYFRIVNKEMHHKQRYQRSFQLRVIFYGEDMTDNEKKTAKYLVRANSLNLSCQVKEVLFCKNPLELEVV</sequence>
<dbReference type="Proteomes" id="UP000515561">
    <property type="component" value="Chromosome"/>
</dbReference>
<dbReference type="InterPro" id="IPR029039">
    <property type="entry name" value="Flavoprotein-like_sf"/>
</dbReference>
<evidence type="ECO:0000313" key="1">
    <source>
        <dbReference type="EMBL" id="BCJ94074.1"/>
    </source>
</evidence>
<dbReference type="SUPFAM" id="SSF52218">
    <property type="entry name" value="Flavoproteins"/>
    <property type="match status" value="1"/>
</dbReference>